<keyword evidence="4" id="KW-0539">Nucleus</keyword>
<accession>A0A2K5N553</accession>
<reference evidence="5" key="1">
    <citation type="submission" date="2025-08" db="UniProtKB">
        <authorList>
            <consortium name="Ensembl"/>
        </authorList>
    </citation>
    <scope>IDENTIFICATION</scope>
</reference>
<organism evidence="5 6">
    <name type="scientific">Cercocebus atys</name>
    <name type="common">Sooty mangabey</name>
    <name type="synonym">Cercocebus torquatus atys</name>
    <dbReference type="NCBI Taxonomy" id="9531"/>
    <lineage>
        <taxon>Eukaryota</taxon>
        <taxon>Metazoa</taxon>
        <taxon>Chordata</taxon>
        <taxon>Craniata</taxon>
        <taxon>Vertebrata</taxon>
        <taxon>Euteleostomi</taxon>
        <taxon>Mammalia</taxon>
        <taxon>Eutheria</taxon>
        <taxon>Euarchontoglires</taxon>
        <taxon>Primates</taxon>
        <taxon>Haplorrhini</taxon>
        <taxon>Catarrhini</taxon>
        <taxon>Cercopithecidae</taxon>
        <taxon>Cercopithecinae</taxon>
        <taxon>Cercocebus</taxon>
    </lineage>
</organism>
<dbReference type="GeneTree" id="ENSGT00390000004803"/>
<dbReference type="SMART" id="SM00320">
    <property type="entry name" value="WD40"/>
    <property type="match status" value="3"/>
</dbReference>
<evidence type="ECO:0000313" key="6">
    <source>
        <dbReference type="Proteomes" id="UP000233060"/>
    </source>
</evidence>
<evidence type="ECO:0000256" key="3">
    <source>
        <dbReference type="ARBA" id="ARBA00022737"/>
    </source>
</evidence>
<proteinExistence type="predicted"/>
<keyword evidence="6" id="KW-1185">Reference proteome</keyword>
<dbReference type="InterPro" id="IPR015943">
    <property type="entry name" value="WD40/YVTN_repeat-like_dom_sf"/>
</dbReference>
<name>A0A2K5N553_CERAT</name>
<dbReference type="PANTHER" id="PTHR22652:SF0">
    <property type="entry name" value="NUCLEOPORIN NUP43"/>
    <property type="match status" value="1"/>
</dbReference>
<dbReference type="Proteomes" id="UP000233060">
    <property type="component" value="Unassembled WGS sequence"/>
</dbReference>
<dbReference type="Gene3D" id="2.130.10.10">
    <property type="entry name" value="YVTN repeat-like/Quinoprotein amine dehydrogenase"/>
    <property type="match status" value="2"/>
</dbReference>
<reference evidence="5" key="2">
    <citation type="submission" date="2025-09" db="UniProtKB">
        <authorList>
            <consortium name="Ensembl"/>
        </authorList>
    </citation>
    <scope>IDENTIFICATION</scope>
</reference>
<dbReference type="AlphaFoldDB" id="A0A2K5N553"/>
<dbReference type="Bgee" id="ENSCATG00000039321">
    <property type="expression patterns" value="Expressed in bone marrow and 12 other cell types or tissues"/>
</dbReference>
<dbReference type="Ensembl" id="ENSCATT00000056828.1">
    <property type="protein sequence ID" value="ENSCATP00000032561.1"/>
    <property type="gene ID" value="ENSCATG00000039321.1"/>
</dbReference>
<dbReference type="SUPFAM" id="SSF50978">
    <property type="entry name" value="WD40 repeat-like"/>
    <property type="match status" value="1"/>
</dbReference>
<protein>
    <recommendedName>
        <fullName evidence="7">Nucleoporin 43</fullName>
    </recommendedName>
</protein>
<dbReference type="InterPro" id="IPR001680">
    <property type="entry name" value="WD40_rpt"/>
</dbReference>
<evidence type="ECO:0008006" key="7">
    <source>
        <dbReference type="Google" id="ProtNLM"/>
    </source>
</evidence>
<keyword evidence="3" id="KW-0677">Repeat</keyword>
<evidence type="ECO:0000256" key="1">
    <source>
        <dbReference type="ARBA" id="ARBA00004123"/>
    </source>
</evidence>
<comment type="subcellular location">
    <subcellularLocation>
        <location evidence="1">Nucleus</location>
    </subcellularLocation>
</comment>
<sequence length="284" mass="31410">MEEIYAKFVSQKISKTRWRPLPPGSLQTAETFATGSWDNEENYVTLWSIGDFGNLDSDGGFEGDHQLLCDIRHHGDVMDLQFFDQERIVTASSTGCVTVFLHHPNNQTLSVNQQWTTAHYHAGPGSPSCSSAPCTGVVCNNPEIVTVGEDGRINLFRADHKEAVRTIVWEVHFHPSNPDHLFTCSEDGSLWHWDASTDVPEKSSLFHQGGRSSTFLSHSISNQANVHQSVVSSWLSTDPAKDRIEITSLLPSRSLSVNSLDVLGPCLVCGTDAEAIYVTRHLFS</sequence>
<evidence type="ECO:0000256" key="4">
    <source>
        <dbReference type="ARBA" id="ARBA00023242"/>
    </source>
</evidence>
<evidence type="ECO:0000256" key="2">
    <source>
        <dbReference type="ARBA" id="ARBA00022574"/>
    </source>
</evidence>
<dbReference type="FunFam" id="2.130.10.10:FF:000810">
    <property type="entry name" value="Nucleoporin 43"/>
    <property type="match status" value="1"/>
</dbReference>
<dbReference type="PANTHER" id="PTHR22652">
    <property type="entry name" value="NUCLEOPORIN NUP43"/>
    <property type="match status" value="1"/>
</dbReference>
<keyword evidence="2" id="KW-0853">WD repeat</keyword>
<evidence type="ECO:0000313" key="5">
    <source>
        <dbReference type="Ensembl" id="ENSCATP00000032561.1"/>
    </source>
</evidence>
<dbReference type="InterPro" id="IPR036322">
    <property type="entry name" value="WD40_repeat_dom_sf"/>
</dbReference>
<dbReference type="GO" id="GO:0031080">
    <property type="term" value="C:nuclear pore outer ring"/>
    <property type="evidence" value="ECO:0007669"/>
    <property type="project" value="TreeGrafter"/>
</dbReference>